<dbReference type="InterPro" id="IPR001367">
    <property type="entry name" value="Fe_dep_repressor"/>
</dbReference>
<comment type="similarity">
    <text evidence="1">Belongs to the DtxR/MntR family.</text>
</comment>
<reference evidence="8 9" key="1">
    <citation type="submission" date="2011-04" db="EMBL/GenBank/DDBJ databases">
        <title>The complete genome of Thermodesulfobium narugense DSM 14796.</title>
        <authorList>
            <consortium name="US DOE Joint Genome Institute (JGI-PGF)"/>
            <person name="Lucas S."/>
            <person name="Han J."/>
            <person name="Lapidus A."/>
            <person name="Bruce D."/>
            <person name="Goodwin L."/>
            <person name="Pitluck S."/>
            <person name="Peters L."/>
            <person name="Kyrpides N."/>
            <person name="Mavromatis K."/>
            <person name="Pagani I."/>
            <person name="Ivanova N."/>
            <person name="Ovchinnikova G."/>
            <person name="Zhang X."/>
            <person name="Saunders L."/>
            <person name="Detter J.C."/>
            <person name="Tapia R."/>
            <person name="Han C."/>
            <person name="Land M."/>
            <person name="Hauser L."/>
            <person name="Markowitz V."/>
            <person name="Cheng J.-F."/>
            <person name="Hugenholtz P."/>
            <person name="Woyke T."/>
            <person name="Wu D."/>
            <person name="Spring S."/>
            <person name="Schroeder M."/>
            <person name="Brambilla E."/>
            <person name="Klenk H.-P."/>
            <person name="Eisen J.A."/>
        </authorList>
    </citation>
    <scope>NUCLEOTIDE SEQUENCE [LARGE SCALE GENOMIC DNA]</scope>
    <source>
        <strain evidence="8 9">DSM 14796</strain>
    </source>
</reference>
<dbReference type="InterPro" id="IPR022687">
    <property type="entry name" value="HTH_DTXR"/>
</dbReference>
<dbReference type="PANTHER" id="PTHR33238:SF7">
    <property type="entry name" value="IRON-DEPENDENT TRANSCRIPTIONAL REGULATOR"/>
    <property type="match status" value="1"/>
</dbReference>
<dbReference type="KEGG" id="tnr:Thena_1742"/>
<dbReference type="SUPFAM" id="SSF47979">
    <property type="entry name" value="Iron-dependent repressor protein, dimerization domain"/>
    <property type="match status" value="1"/>
</dbReference>
<evidence type="ECO:0000256" key="1">
    <source>
        <dbReference type="ARBA" id="ARBA00007871"/>
    </source>
</evidence>
<evidence type="ECO:0000259" key="7">
    <source>
        <dbReference type="PROSITE" id="PS50944"/>
    </source>
</evidence>
<dbReference type="InterPro" id="IPR036390">
    <property type="entry name" value="WH_DNA-bd_sf"/>
</dbReference>
<dbReference type="PANTHER" id="PTHR33238">
    <property type="entry name" value="IRON (METAL) DEPENDENT REPRESSOR, DTXR FAMILY"/>
    <property type="match status" value="1"/>
</dbReference>
<keyword evidence="4" id="KW-0238">DNA-binding</keyword>
<evidence type="ECO:0000256" key="3">
    <source>
        <dbReference type="ARBA" id="ARBA00023015"/>
    </source>
</evidence>
<dbReference type="Gene3D" id="1.10.10.10">
    <property type="entry name" value="Winged helix-like DNA-binding domain superfamily/Winged helix DNA-binding domain"/>
    <property type="match status" value="1"/>
</dbReference>
<dbReference type="RefSeq" id="WP_013757068.1">
    <property type="nucleotide sequence ID" value="NC_015499.1"/>
</dbReference>
<dbReference type="HOGENOM" id="CLU_069532_0_1_9"/>
<dbReference type="OrthoDB" id="9791355at2"/>
<keyword evidence="5" id="KW-0804">Transcription</keyword>
<feature type="domain" description="HTH dtxR-type" evidence="7">
    <location>
        <begin position="18"/>
        <end position="79"/>
    </location>
</feature>
<dbReference type="InterPro" id="IPR050536">
    <property type="entry name" value="DtxR_MntR_Metal-Reg"/>
</dbReference>
<dbReference type="Pfam" id="PF04023">
    <property type="entry name" value="FeoA"/>
    <property type="match status" value="1"/>
</dbReference>
<comment type="function">
    <text evidence="6">In the presence of manganese, represses expression of mntH and mntS. Up-regulates expression of mntP.</text>
</comment>
<dbReference type="InterPro" id="IPR038157">
    <property type="entry name" value="FeoA_core_dom"/>
</dbReference>
<evidence type="ECO:0000313" key="8">
    <source>
        <dbReference type="EMBL" id="AEE15348.1"/>
    </source>
</evidence>
<dbReference type="AlphaFoldDB" id="M1E8T9"/>
<keyword evidence="3" id="KW-0805">Transcription regulation</keyword>
<evidence type="ECO:0000256" key="6">
    <source>
        <dbReference type="ARBA" id="ARBA00025185"/>
    </source>
</evidence>
<organism evidence="8 9">
    <name type="scientific">Thermodesulfobium narugense DSM 14796</name>
    <dbReference type="NCBI Taxonomy" id="747365"/>
    <lineage>
        <taxon>Bacteria</taxon>
        <taxon>Pseudomonadati</taxon>
        <taxon>Thermodesulfobiota</taxon>
        <taxon>Thermodesulfobiia</taxon>
        <taxon>Thermodesulfobiales</taxon>
        <taxon>Thermodesulfobiaceae</taxon>
        <taxon>Thermodesulfobium</taxon>
    </lineage>
</organism>
<dbReference type="InterPro" id="IPR022689">
    <property type="entry name" value="Iron_dep_repressor"/>
</dbReference>
<dbReference type="Gene3D" id="1.10.60.10">
    <property type="entry name" value="Iron dependent repressor, metal binding and dimerisation domain"/>
    <property type="match status" value="1"/>
</dbReference>
<dbReference type="eggNOG" id="COG1321">
    <property type="taxonomic scope" value="Bacteria"/>
</dbReference>
<dbReference type="Proteomes" id="UP000011765">
    <property type="component" value="Chromosome"/>
</dbReference>
<proteinExistence type="inferred from homology"/>
<dbReference type="InterPro" id="IPR007167">
    <property type="entry name" value="Fe-transptr_FeoA-like"/>
</dbReference>
<evidence type="ECO:0000256" key="4">
    <source>
        <dbReference type="ARBA" id="ARBA00023125"/>
    </source>
</evidence>
<evidence type="ECO:0000256" key="5">
    <source>
        <dbReference type="ARBA" id="ARBA00023163"/>
    </source>
</evidence>
<dbReference type="Pfam" id="PF01325">
    <property type="entry name" value="Fe_dep_repress"/>
    <property type="match status" value="1"/>
</dbReference>
<keyword evidence="9" id="KW-1185">Reference proteome</keyword>
<dbReference type="GO" id="GO:0046914">
    <property type="term" value="F:transition metal ion binding"/>
    <property type="evidence" value="ECO:0007669"/>
    <property type="project" value="InterPro"/>
</dbReference>
<evidence type="ECO:0000256" key="2">
    <source>
        <dbReference type="ARBA" id="ARBA00022386"/>
    </source>
</evidence>
<sequence length="239" mass="27852">MEKSCLEEGFINEDHSELTPSLENYLRTIYDINQSKGIARVRDLAKQLKVKTPSAVAAIESLKNKGLVTQERYGHIELTNKGRVLAQNLSRRKNTIVNFLVRILRIEESLAEQDACLLEHDFSQSTFRKMERMIAFIEMLEEKHPEIFEEFKKFIFDSDEKFELNETKSLIELQDDEEAIIVHINLDQISKEKLAILDLKKGSKIKRIQSYKDIINFQIDDNFIALSLNECKHIYCKAI</sequence>
<dbReference type="EMBL" id="CP002690">
    <property type="protein sequence ID" value="AEE15348.1"/>
    <property type="molecule type" value="Genomic_DNA"/>
</dbReference>
<name>M1E8T9_9BACT</name>
<dbReference type="InterPro" id="IPR036421">
    <property type="entry name" value="Fe_dep_repressor_sf"/>
</dbReference>
<evidence type="ECO:0000313" key="9">
    <source>
        <dbReference type="Proteomes" id="UP000011765"/>
    </source>
</evidence>
<dbReference type="Gene3D" id="2.30.30.90">
    <property type="match status" value="1"/>
</dbReference>
<dbReference type="STRING" id="747365.Thena_1742"/>
<gene>
    <name evidence="8" type="ORF">Thena_1742</name>
</gene>
<dbReference type="Pfam" id="PF02742">
    <property type="entry name" value="Fe_dep_repr_C"/>
    <property type="match status" value="1"/>
</dbReference>
<dbReference type="GO" id="GO:0003677">
    <property type="term" value="F:DNA binding"/>
    <property type="evidence" value="ECO:0007669"/>
    <property type="project" value="UniProtKB-KW"/>
</dbReference>
<dbReference type="SUPFAM" id="SSF46785">
    <property type="entry name" value="Winged helix' DNA-binding domain"/>
    <property type="match status" value="1"/>
</dbReference>
<accession>M1E8T9</accession>
<dbReference type="GO" id="GO:0046983">
    <property type="term" value="F:protein dimerization activity"/>
    <property type="evidence" value="ECO:0007669"/>
    <property type="project" value="InterPro"/>
</dbReference>
<dbReference type="GO" id="GO:0003700">
    <property type="term" value="F:DNA-binding transcription factor activity"/>
    <property type="evidence" value="ECO:0007669"/>
    <property type="project" value="InterPro"/>
</dbReference>
<dbReference type="PROSITE" id="PS50944">
    <property type="entry name" value="HTH_DTXR"/>
    <property type="match status" value="1"/>
</dbReference>
<dbReference type="SMART" id="SM00529">
    <property type="entry name" value="HTH_DTXR"/>
    <property type="match status" value="1"/>
</dbReference>
<dbReference type="InterPro" id="IPR036388">
    <property type="entry name" value="WH-like_DNA-bd_sf"/>
</dbReference>
<protein>
    <recommendedName>
        <fullName evidence="2">Transcriptional regulator MntR</fullName>
    </recommendedName>
</protein>